<evidence type="ECO:0000259" key="2">
    <source>
        <dbReference type="Pfam" id="PF00089"/>
    </source>
</evidence>
<feature type="signal peptide" evidence="1">
    <location>
        <begin position="1"/>
        <end position="34"/>
    </location>
</feature>
<dbReference type="SUPFAM" id="SSF50494">
    <property type="entry name" value="Trypsin-like serine proteases"/>
    <property type="match status" value="1"/>
</dbReference>
<dbReference type="InterPro" id="IPR043504">
    <property type="entry name" value="Peptidase_S1_PA_chymotrypsin"/>
</dbReference>
<dbReference type="GO" id="GO:0004252">
    <property type="term" value="F:serine-type endopeptidase activity"/>
    <property type="evidence" value="ECO:0007669"/>
    <property type="project" value="InterPro"/>
</dbReference>
<sequence>MSLLRWKALALRAGAAAATGILLGGFAVATTAAAAPDATALQAAYDRAQQIFGELPYGKNALGARVASSGVDPADGAVTITLANYSDKLAGKLRDRYGADLVVRPGELPRLARLRISKSQAQLSRADAVTPLLEGLCANETYCSPTRGGVLLEGQSGGSYYHCTATVLGTVSGSPANATLTAGHCFDQSAPVYAGRSNPEIGGYQLGTVSSRRFSGNVDAEAIRWSTGNTAYNYLNNCVYIYSSDCRRITGGGGGSVGMAVQKSGITTGITSGTLTRLNVSVNVADEDGTVTQLTNQFETTACVIPGDSGGPLFSGGLLLGISSSVGGLNSSGNCTSSTRSYFSTINASMQAVGFSARYTP</sequence>
<evidence type="ECO:0000313" key="3">
    <source>
        <dbReference type="EMBL" id="AGZ45002.1"/>
    </source>
</evidence>
<dbReference type="Pfam" id="PF00089">
    <property type="entry name" value="Trypsin"/>
    <property type="match status" value="1"/>
</dbReference>
<dbReference type="Proteomes" id="UP000017746">
    <property type="component" value="Chromosome"/>
</dbReference>
<dbReference type="PATRIC" id="fig|1246995.3.peg.6825"/>
<dbReference type="InterPro" id="IPR018114">
    <property type="entry name" value="TRYPSIN_HIS"/>
</dbReference>
<dbReference type="Gene3D" id="2.40.10.10">
    <property type="entry name" value="Trypsin-like serine proteases"/>
    <property type="match status" value="2"/>
</dbReference>
<keyword evidence="1" id="KW-0732">Signal</keyword>
<dbReference type="GO" id="GO:0006508">
    <property type="term" value="P:proteolysis"/>
    <property type="evidence" value="ECO:0007669"/>
    <property type="project" value="InterPro"/>
</dbReference>
<accession>U5W7L4</accession>
<dbReference type="KEGG" id="afs:AFR_33720"/>
<dbReference type="PROSITE" id="PS00135">
    <property type="entry name" value="TRYPSIN_SER"/>
    <property type="match status" value="1"/>
</dbReference>
<proteinExistence type="predicted"/>
<reference evidence="3 4" key="1">
    <citation type="journal article" date="2014" name="J. Biotechnol.">
        <title>Complete genome sequence of the actinobacterium Actinoplanes friuliensis HAG 010964, producer of the lipopeptide antibiotic friulimycin.</title>
        <authorList>
            <person name="Ruckert C."/>
            <person name="Szczepanowski R."/>
            <person name="Albersmeier A."/>
            <person name="Goesmann A."/>
            <person name="Fischer N."/>
            <person name="Steinkamper A."/>
            <person name="Puhler A."/>
            <person name="Biener R."/>
            <person name="Schwartz D."/>
            <person name="Kalinowski J."/>
        </authorList>
    </citation>
    <scope>NUCLEOTIDE SEQUENCE [LARGE SCALE GENOMIC DNA]</scope>
    <source>
        <strain evidence="3 4">DSM 7358</strain>
    </source>
</reference>
<name>U5W7L4_9ACTN</name>
<dbReference type="AlphaFoldDB" id="U5W7L4"/>
<dbReference type="HOGENOM" id="CLU_766447_0_0_11"/>
<dbReference type="InterPro" id="IPR001254">
    <property type="entry name" value="Trypsin_dom"/>
</dbReference>
<feature type="domain" description="Peptidase S1" evidence="2">
    <location>
        <begin position="177"/>
        <end position="334"/>
    </location>
</feature>
<evidence type="ECO:0000313" key="4">
    <source>
        <dbReference type="Proteomes" id="UP000017746"/>
    </source>
</evidence>
<dbReference type="eggNOG" id="COG0265">
    <property type="taxonomic scope" value="Bacteria"/>
</dbReference>
<feature type="chain" id="PRO_5004666413" evidence="1">
    <location>
        <begin position="35"/>
        <end position="361"/>
    </location>
</feature>
<dbReference type="CDD" id="cd21112">
    <property type="entry name" value="alphaLP-like"/>
    <property type="match status" value="1"/>
</dbReference>
<dbReference type="EMBL" id="CP006272">
    <property type="protein sequence ID" value="AGZ45002.1"/>
    <property type="molecule type" value="Genomic_DNA"/>
</dbReference>
<dbReference type="InterPro" id="IPR033116">
    <property type="entry name" value="TRYPSIN_SER"/>
</dbReference>
<gene>
    <name evidence="3" type="ORF">AFR_33720</name>
</gene>
<dbReference type="InterPro" id="IPR009003">
    <property type="entry name" value="Peptidase_S1_PA"/>
</dbReference>
<keyword evidence="4" id="KW-1185">Reference proteome</keyword>
<evidence type="ECO:0000256" key="1">
    <source>
        <dbReference type="SAM" id="SignalP"/>
    </source>
</evidence>
<organism evidence="3 4">
    <name type="scientific">Actinoplanes friuliensis DSM 7358</name>
    <dbReference type="NCBI Taxonomy" id="1246995"/>
    <lineage>
        <taxon>Bacteria</taxon>
        <taxon>Bacillati</taxon>
        <taxon>Actinomycetota</taxon>
        <taxon>Actinomycetes</taxon>
        <taxon>Micromonosporales</taxon>
        <taxon>Micromonosporaceae</taxon>
        <taxon>Actinoplanes</taxon>
    </lineage>
</organism>
<protein>
    <submittedName>
        <fullName evidence="3">Peptidase alpha-lytic pro domain-containing protein</fullName>
    </submittedName>
</protein>
<dbReference type="PROSITE" id="PS00134">
    <property type="entry name" value="TRYPSIN_HIS"/>
    <property type="match status" value="1"/>
</dbReference>
<dbReference type="RefSeq" id="WP_023561339.1">
    <property type="nucleotide sequence ID" value="NC_022657.1"/>
</dbReference>
<dbReference type="STRING" id="1246995.AFR_33720"/>